<accession>A0ABV6RWB2</accession>
<gene>
    <name evidence="1" type="ORF">ACFFGH_25805</name>
</gene>
<sequence length="160" mass="17094">MDVSVLHSVTEDLAGYLSELTTGDLDRPTSGAAGNVGALYRRLMEQNLQVASVLTVDASPWVVPSGAERRAAVHAPANAYGGGYENEYRRTASLMEAAFSSRADSALVPLHQRDYERTVAELYAAVVGEVVHHASELARALGLGYQPRSMVAAYLGDAEE</sequence>
<dbReference type="SUPFAM" id="SSF109854">
    <property type="entry name" value="DinB/YfiT-like putative metalloenzymes"/>
    <property type="match status" value="1"/>
</dbReference>
<dbReference type="EMBL" id="JBHLTG010000007">
    <property type="protein sequence ID" value="MFC0681260.1"/>
    <property type="molecule type" value="Genomic_DNA"/>
</dbReference>
<reference evidence="1 2" key="1">
    <citation type="submission" date="2024-09" db="EMBL/GenBank/DDBJ databases">
        <authorList>
            <person name="Sun Q."/>
            <person name="Mori K."/>
        </authorList>
    </citation>
    <scope>NUCLEOTIDE SEQUENCE [LARGE SCALE GENOMIC DNA]</scope>
    <source>
        <strain evidence="1 2">KCTC 23076</strain>
    </source>
</reference>
<evidence type="ECO:0008006" key="3">
    <source>
        <dbReference type="Google" id="ProtNLM"/>
    </source>
</evidence>
<dbReference type="RefSeq" id="WP_386673712.1">
    <property type="nucleotide sequence ID" value="NZ_JBHLTG010000007.1"/>
</dbReference>
<keyword evidence="2" id="KW-1185">Reference proteome</keyword>
<evidence type="ECO:0000313" key="2">
    <source>
        <dbReference type="Proteomes" id="UP001589896"/>
    </source>
</evidence>
<protein>
    <recommendedName>
        <fullName evidence="3">DinB-like domain-containing protein</fullName>
    </recommendedName>
</protein>
<dbReference type="Proteomes" id="UP001589896">
    <property type="component" value="Unassembled WGS sequence"/>
</dbReference>
<evidence type="ECO:0000313" key="1">
    <source>
        <dbReference type="EMBL" id="MFC0681260.1"/>
    </source>
</evidence>
<name>A0ABV6RWB2_9GAMM</name>
<organism evidence="1 2">
    <name type="scientific">Lysobacter korlensis</name>
    <dbReference type="NCBI Taxonomy" id="553636"/>
    <lineage>
        <taxon>Bacteria</taxon>
        <taxon>Pseudomonadati</taxon>
        <taxon>Pseudomonadota</taxon>
        <taxon>Gammaproteobacteria</taxon>
        <taxon>Lysobacterales</taxon>
        <taxon>Lysobacteraceae</taxon>
        <taxon>Lysobacter</taxon>
    </lineage>
</organism>
<proteinExistence type="predicted"/>
<comment type="caution">
    <text evidence="1">The sequence shown here is derived from an EMBL/GenBank/DDBJ whole genome shotgun (WGS) entry which is preliminary data.</text>
</comment>
<dbReference type="InterPro" id="IPR034660">
    <property type="entry name" value="DinB/YfiT-like"/>
</dbReference>